<name>A0A2N1MBV5_9GLOM</name>
<dbReference type="VEuPathDB" id="FungiDB:RhiirFUN_008483"/>
<comment type="caution">
    <text evidence="1">The sequence shown here is derived from an EMBL/GenBank/DDBJ whole genome shotgun (WGS) entry which is preliminary data.</text>
</comment>
<reference evidence="1 2" key="2">
    <citation type="submission" date="2017-10" db="EMBL/GenBank/DDBJ databases">
        <title>Extensive intraspecific genome diversity in a model arbuscular mycorrhizal fungus.</title>
        <authorList>
            <person name="Chen E.C.H."/>
            <person name="Morin E."/>
            <person name="Baudet D."/>
            <person name="Noel J."/>
            <person name="Ndikumana S."/>
            <person name="Charron P."/>
            <person name="St-Onge C."/>
            <person name="Giorgi J."/>
            <person name="Grigoriev I.V."/>
            <person name="Roux C."/>
            <person name="Martin F.M."/>
            <person name="Corradi N."/>
        </authorList>
    </citation>
    <scope>NUCLEOTIDE SEQUENCE [LARGE SCALE GENOMIC DNA]</scope>
    <source>
        <strain evidence="1 2">C2</strain>
    </source>
</reference>
<organism evidence="1 2">
    <name type="scientific">Rhizophagus irregularis</name>
    <dbReference type="NCBI Taxonomy" id="588596"/>
    <lineage>
        <taxon>Eukaryota</taxon>
        <taxon>Fungi</taxon>
        <taxon>Fungi incertae sedis</taxon>
        <taxon>Mucoromycota</taxon>
        <taxon>Glomeromycotina</taxon>
        <taxon>Glomeromycetes</taxon>
        <taxon>Glomerales</taxon>
        <taxon>Glomeraceae</taxon>
        <taxon>Rhizophagus</taxon>
    </lineage>
</organism>
<evidence type="ECO:0000313" key="1">
    <source>
        <dbReference type="EMBL" id="PKK59125.1"/>
    </source>
</evidence>
<evidence type="ECO:0000313" key="2">
    <source>
        <dbReference type="Proteomes" id="UP000233469"/>
    </source>
</evidence>
<gene>
    <name evidence="1" type="ORF">RhiirC2_795279</name>
</gene>
<dbReference type="Proteomes" id="UP000233469">
    <property type="component" value="Unassembled WGS sequence"/>
</dbReference>
<reference evidence="1 2" key="1">
    <citation type="submission" date="2016-04" db="EMBL/GenBank/DDBJ databases">
        <title>Genome analyses suggest a sexual origin of heterokaryosis in a supposedly ancient asexual fungus.</title>
        <authorList>
            <person name="Ropars J."/>
            <person name="Sedzielewska K."/>
            <person name="Noel J."/>
            <person name="Charron P."/>
            <person name="Farinelli L."/>
            <person name="Marton T."/>
            <person name="Kruger M."/>
            <person name="Pelin A."/>
            <person name="Brachmann A."/>
            <person name="Corradi N."/>
        </authorList>
    </citation>
    <scope>NUCLEOTIDE SEQUENCE [LARGE SCALE GENOMIC DNA]</scope>
    <source>
        <strain evidence="1 2">C2</strain>
    </source>
</reference>
<dbReference type="AlphaFoldDB" id="A0A2N1MBV5"/>
<accession>A0A2N1MBV5</accession>
<proteinExistence type="predicted"/>
<protein>
    <submittedName>
        <fullName evidence="1">Uncharacterized protein</fullName>
    </submittedName>
</protein>
<sequence length="153" mass="17695">MSGACHYQISSHNNCSESQSIASKNRNNRFDIVKKLDAMLSINLTFEILYMESSRFTKHARLYDPGAPPINKIKRKVQRLSNVQEETIFQDRENNKFVETYPNGMKRSTFMARLKNSTNLKYRDDAKYAMIMEYVLELDDGTGLKQSGEDLLP</sequence>
<dbReference type="VEuPathDB" id="FungiDB:FUN_010076"/>
<dbReference type="EMBL" id="LLXL01003208">
    <property type="protein sequence ID" value="PKK59125.1"/>
    <property type="molecule type" value="Genomic_DNA"/>
</dbReference>